<gene>
    <name evidence="13" type="ORF">J2Z40_003381</name>
</gene>
<evidence type="ECO:0000256" key="3">
    <source>
        <dbReference type="ARBA" id="ARBA00022692"/>
    </source>
</evidence>
<evidence type="ECO:0000256" key="4">
    <source>
        <dbReference type="ARBA" id="ARBA00022723"/>
    </source>
</evidence>
<dbReference type="PANTHER" id="PTHR35457">
    <property type="entry name" value="HEME A SYNTHASE"/>
    <property type="match status" value="1"/>
</dbReference>
<comment type="pathway">
    <text evidence="11">Porphyrin-containing compound metabolism.</text>
</comment>
<protein>
    <submittedName>
        <fullName evidence="13">Cytochrome c oxidase assembly protein subunit 15</fullName>
    </submittedName>
</protein>
<keyword evidence="2" id="KW-1003">Cell membrane</keyword>
<dbReference type="Proteomes" id="UP001519293">
    <property type="component" value="Unassembled WGS sequence"/>
</dbReference>
<feature type="transmembrane region" description="Helical" evidence="12">
    <location>
        <begin position="242"/>
        <end position="264"/>
    </location>
</feature>
<sequence length="310" mass="34376">MTLNRFVYFTIILTYFLIVFGGYVASSESGMGCGPEWPLCNGAVIPILQGDTLIEFAHRVIGAVLGIMTVILFIKLLRAQVDRSTRFVSWVMLFLLVVQILFGAIVVILDLPAIIVTAHLVIAMLFLASLIWIGKSTNQMAVKEKIHSHILNSVKHKIVIFHLNIATTILLLTLAVGAYIKHESYGLACGWLSCGESLIPATIPEFLQTTHRFLAIAATLYIFLLIYWSYTKKWGAALRNRLLFAGFLVLLQIIIGVLTVITYIDIPWAVLHLAAGTALFASVYEARAYVGVNMPMSYKPSISSNEKFHS</sequence>
<keyword evidence="9 12" id="KW-0472">Membrane</keyword>
<evidence type="ECO:0000256" key="2">
    <source>
        <dbReference type="ARBA" id="ARBA00022475"/>
    </source>
</evidence>
<accession>A0ABS4RIR3</accession>
<feature type="transmembrane region" description="Helical" evidence="12">
    <location>
        <begin position="56"/>
        <end position="75"/>
    </location>
</feature>
<feature type="transmembrane region" description="Helical" evidence="12">
    <location>
        <begin position="213"/>
        <end position="230"/>
    </location>
</feature>
<feature type="transmembrane region" description="Helical" evidence="12">
    <location>
        <begin position="87"/>
        <end position="108"/>
    </location>
</feature>
<evidence type="ECO:0000256" key="11">
    <source>
        <dbReference type="ARBA" id="ARBA00023444"/>
    </source>
</evidence>
<dbReference type="InterPro" id="IPR050450">
    <property type="entry name" value="COX15/CtaA_HemeA_synthase"/>
</dbReference>
<comment type="caution">
    <text evidence="13">The sequence shown here is derived from an EMBL/GenBank/DDBJ whole genome shotgun (WGS) entry which is preliminary data.</text>
</comment>
<keyword evidence="7" id="KW-0408">Iron</keyword>
<reference evidence="13 14" key="1">
    <citation type="submission" date="2021-03" db="EMBL/GenBank/DDBJ databases">
        <title>Genomic Encyclopedia of Type Strains, Phase IV (KMG-IV): sequencing the most valuable type-strain genomes for metagenomic binning, comparative biology and taxonomic classification.</title>
        <authorList>
            <person name="Goeker M."/>
        </authorList>
    </citation>
    <scope>NUCLEOTIDE SEQUENCE [LARGE SCALE GENOMIC DNA]</scope>
    <source>
        <strain evidence="13 14">DSM 26675</strain>
    </source>
</reference>
<keyword evidence="5 12" id="KW-1133">Transmembrane helix</keyword>
<evidence type="ECO:0000256" key="6">
    <source>
        <dbReference type="ARBA" id="ARBA00023002"/>
    </source>
</evidence>
<keyword evidence="3 12" id="KW-0812">Transmembrane</keyword>
<dbReference type="InterPro" id="IPR003780">
    <property type="entry name" value="COX15/CtaA_fam"/>
</dbReference>
<keyword evidence="14" id="KW-1185">Reference proteome</keyword>
<dbReference type="Pfam" id="PF02628">
    <property type="entry name" value="COX15-CtaA"/>
    <property type="match status" value="1"/>
</dbReference>
<evidence type="ECO:0000256" key="10">
    <source>
        <dbReference type="ARBA" id="ARBA00023157"/>
    </source>
</evidence>
<feature type="transmembrane region" description="Helical" evidence="12">
    <location>
        <begin position="7"/>
        <end position="25"/>
    </location>
</feature>
<feature type="transmembrane region" description="Helical" evidence="12">
    <location>
        <begin position="270"/>
        <end position="290"/>
    </location>
</feature>
<organism evidence="13 14">
    <name type="scientific">Cytobacillus eiseniae</name>
    <dbReference type="NCBI Taxonomy" id="762947"/>
    <lineage>
        <taxon>Bacteria</taxon>
        <taxon>Bacillati</taxon>
        <taxon>Bacillota</taxon>
        <taxon>Bacilli</taxon>
        <taxon>Bacillales</taxon>
        <taxon>Bacillaceae</taxon>
        <taxon>Cytobacillus</taxon>
    </lineage>
</organism>
<evidence type="ECO:0000256" key="5">
    <source>
        <dbReference type="ARBA" id="ARBA00022989"/>
    </source>
</evidence>
<dbReference type="RefSeq" id="WP_066392957.1">
    <property type="nucleotide sequence ID" value="NZ_JAGIKZ010000027.1"/>
</dbReference>
<proteinExistence type="predicted"/>
<evidence type="ECO:0000256" key="7">
    <source>
        <dbReference type="ARBA" id="ARBA00023004"/>
    </source>
</evidence>
<evidence type="ECO:0000256" key="1">
    <source>
        <dbReference type="ARBA" id="ARBA00004141"/>
    </source>
</evidence>
<keyword evidence="8" id="KW-0350">Heme biosynthesis</keyword>
<keyword evidence="4" id="KW-0479">Metal-binding</keyword>
<name>A0ABS4RIR3_9BACI</name>
<dbReference type="PANTHER" id="PTHR35457:SF1">
    <property type="entry name" value="HEME A SYNTHASE"/>
    <property type="match status" value="1"/>
</dbReference>
<comment type="subcellular location">
    <subcellularLocation>
        <location evidence="1">Membrane</location>
        <topology evidence="1">Multi-pass membrane protein</topology>
    </subcellularLocation>
</comment>
<evidence type="ECO:0000313" key="13">
    <source>
        <dbReference type="EMBL" id="MBP2242800.1"/>
    </source>
</evidence>
<evidence type="ECO:0000256" key="12">
    <source>
        <dbReference type="SAM" id="Phobius"/>
    </source>
</evidence>
<evidence type="ECO:0000256" key="9">
    <source>
        <dbReference type="ARBA" id="ARBA00023136"/>
    </source>
</evidence>
<feature type="transmembrane region" description="Helical" evidence="12">
    <location>
        <begin position="158"/>
        <end position="180"/>
    </location>
</feature>
<dbReference type="EMBL" id="JAGIKZ010000027">
    <property type="protein sequence ID" value="MBP2242800.1"/>
    <property type="molecule type" value="Genomic_DNA"/>
</dbReference>
<evidence type="ECO:0000256" key="8">
    <source>
        <dbReference type="ARBA" id="ARBA00023133"/>
    </source>
</evidence>
<evidence type="ECO:0000313" key="14">
    <source>
        <dbReference type="Proteomes" id="UP001519293"/>
    </source>
</evidence>
<keyword evidence="10" id="KW-1015">Disulfide bond</keyword>
<keyword evidence="6" id="KW-0560">Oxidoreductase</keyword>
<feature type="transmembrane region" description="Helical" evidence="12">
    <location>
        <begin position="114"/>
        <end position="133"/>
    </location>
</feature>